<dbReference type="EMBL" id="VITN01000004">
    <property type="protein sequence ID" value="TWB21884.1"/>
    <property type="molecule type" value="Genomic_DNA"/>
</dbReference>
<gene>
    <name evidence="1" type="ORF">FBZ89_104132</name>
</gene>
<dbReference type="Proteomes" id="UP000319859">
    <property type="component" value="Unassembled WGS sequence"/>
</dbReference>
<sequence length="250" mass="27740">MAQNGQRPFMAEIQRQRRAQDQPGTVDALSLPATTLNPAALAPLTPAQEIRLDTTEVMEAIQHLGQKLDRFLNTDHTQIEAIHVEIADIAGRIKATKLEMAALRHPLAKDDTFMEASQQLTAVVASTEAATNSIIQAAEEIDDIANEVRSQLPEGYQNSRLKDLNEVTLRIFEACNFQDLTGQRITKVVQALSFIEERIEAMMSVWNTKEFETMPLPPSIHKHDEGLELHGPVKDGGHTISQADIDALFD</sequence>
<organism evidence="1 2">
    <name type="scientific">Nitrospirillum amazonense</name>
    <dbReference type="NCBI Taxonomy" id="28077"/>
    <lineage>
        <taxon>Bacteria</taxon>
        <taxon>Pseudomonadati</taxon>
        <taxon>Pseudomonadota</taxon>
        <taxon>Alphaproteobacteria</taxon>
        <taxon>Rhodospirillales</taxon>
        <taxon>Azospirillaceae</taxon>
        <taxon>Nitrospirillum</taxon>
    </lineage>
</organism>
<name>A0A560FJT6_9PROT</name>
<comment type="caution">
    <text evidence="1">The sequence shown here is derived from an EMBL/GenBank/DDBJ whole genome shotgun (WGS) entry which is preliminary data.</text>
</comment>
<dbReference type="SUPFAM" id="SSF75708">
    <property type="entry name" value="Chemotaxis phosphatase CheZ"/>
    <property type="match status" value="1"/>
</dbReference>
<evidence type="ECO:0000313" key="2">
    <source>
        <dbReference type="Proteomes" id="UP000319859"/>
    </source>
</evidence>
<dbReference type="AlphaFoldDB" id="A0A560FJT6"/>
<reference evidence="1 2" key="1">
    <citation type="submission" date="2019-06" db="EMBL/GenBank/DDBJ databases">
        <title>Genomic Encyclopedia of Type Strains, Phase IV (KMG-V): Genome sequencing to study the core and pangenomes of soil and plant-associated prokaryotes.</title>
        <authorList>
            <person name="Whitman W."/>
        </authorList>
    </citation>
    <scope>NUCLEOTIDE SEQUENCE [LARGE SCALE GENOMIC DNA]</scope>
    <source>
        <strain evidence="1 2">BR 11880</strain>
    </source>
</reference>
<protein>
    <submittedName>
        <fullName evidence="1">Chemotaxis protein CheZ</fullName>
    </submittedName>
</protein>
<accession>A0A560FJT6</accession>
<dbReference type="Gene3D" id="1.10.287.500">
    <property type="entry name" value="Helix hairpin bin"/>
    <property type="match status" value="1"/>
</dbReference>
<proteinExistence type="predicted"/>
<dbReference type="RefSeq" id="WP_246172089.1">
    <property type="nucleotide sequence ID" value="NZ_VITN01000004.1"/>
</dbReference>
<evidence type="ECO:0000313" key="1">
    <source>
        <dbReference type="EMBL" id="TWB21884.1"/>
    </source>
</evidence>